<keyword evidence="1" id="KW-0472">Membrane</keyword>
<dbReference type="PANTHER" id="PTHR34980:SF2">
    <property type="entry name" value="INNER MEMBRANE PROTEIN YHAH-RELATED"/>
    <property type="match status" value="1"/>
</dbReference>
<dbReference type="Pfam" id="PF13240">
    <property type="entry name" value="Zn_Ribbon_1"/>
    <property type="match status" value="1"/>
</dbReference>
<proteinExistence type="predicted"/>
<dbReference type="InterPro" id="IPR026870">
    <property type="entry name" value="Zinc_ribbon_dom"/>
</dbReference>
<keyword evidence="1" id="KW-0812">Transmembrane</keyword>
<evidence type="ECO:0000256" key="1">
    <source>
        <dbReference type="SAM" id="Phobius"/>
    </source>
</evidence>
<evidence type="ECO:0000313" key="3">
    <source>
        <dbReference type="EMBL" id="VYU31226.1"/>
    </source>
</evidence>
<gene>
    <name evidence="3" type="primary">yhaH_2</name>
    <name evidence="3" type="ORF">VRLFYP33_00174</name>
</gene>
<dbReference type="EMBL" id="CACRUX010000061">
    <property type="protein sequence ID" value="VYU31226.1"/>
    <property type="molecule type" value="Genomic_DNA"/>
</dbReference>
<feature type="domain" description="Zinc-ribbon" evidence="2">
    <location>
        <begin position="3"/>
        <end position="22"/>
    </location>
</feature>
<name>A0A6N3DPQ5_9FIRM</name>
<keyword evidence="1" id="KW-1133">Transmembrane helix</keyword>
<feature type="transmembrane region" description="Helical" evidence="1">
    <location>
        <begin position="107"/>
        <end position="126"/>
    </location>
</feature>
<reference evidence="3" key="1">
    <citation type="submission" date="2019-11" db="EMBL/GenBank/DDBJ databases">
        <authorList>
            <person name="Feng L."/>
        </authorList>
    </citation>
    <scope>NUCLEOTIDE SEQUENCE</scope>
    <source>
        <strain evidence="3">VrattiLFYP33</strain>
    </source>
</reference>
<accession>A0A6N3DPQ5</accession>
<dbReference type="GO" id="GO:0005886">
    <property type="term" value="C:plasma membrane"/>
    <property type="evidence" value="ECO:0007669"/>
    <property type="project" value="TreeGrafter"/>
</dbReference>
<dbReference type="Pfam" id="PF05656">
    <property type="entry name" value="DUF805"/>
    <property type="match status" value="1"/>
</dbReference>
<feature type="transmembrane region" description="Helical" evidence="1">
    <location>
        <begin position="138"/>
        <end position="160"/>
    </location>
</feature>
<dbReference type="RefSeq" id="WP_156705286.1">
    <property type="nucleotide sequence ID" value="NZ_CACRUX010000061.1"/>
</dbReference>
<evidence type="ECO:0000259" key="2">
    <source>
        <dbReference type="Pfam" id="PF13240"/>
    </source>
</evidence>
<sequence>MNCQNCGKELEAGQAFCSHCGQDVAAAETSVAATSTNAVPAADADGYPLHWVGSLPIWENFKMCMTKKFFTIQGRATRGEYWKFSLVHYVIVIVAALIGSVMESSKIVESVLSLLSLALFMPSLAVMVRRLHDTNRSAWWLVLILIPFIGTIAGIVLMLLKSNPLPNKYGSLPDYSNYQG</sequence>
<dbReference type="AlphaFoldDB" id="A0A6N3DPQ5"/>
<protein>
    <submittedName>
        <fullName evidence="3">Inner membrane protein YhaH</fullName>
    </submittedName>
</protein>
<feature type="transmembrane region" description="Helical" evidence="1">
    <location>
        <begin position="81"/>
        <end position="101"/>
    </location>
</feature>
<organism evidence="3">
    <name type="scientific">Veillonella ratti</name>
    <dbReference type="NCBI Taxonomy" id="103892"/>
    <lineage>
        <taxon>Bacteria</taxon>
        <taxon>Bacillati</taxon>
        <taxon>Bacillota</taxon>
        <taxon>Negativicutes</taxon>
        <taxon>Veillonellales</taxon>
        <taxon>Veillonellaceae</taxon>
        <taxon>Veillonella</taxon>
    </lineage>
</organism>
<dbReference type="PANTHER" id="PTHR34980">
    <property type="entry name" value="INNER MEMBRANE PROTEIN-RELATED-RELATED"/>
    <property type="match status" value="1"/>
</dbReference>
<dbReference type="InterPro" id="IPR008523">
    <property type="entry name" value="DUF805"/>
</dbReference>